<keyword evidence="2" id="KW-0808">Transferase</keyword>
<feature type="domain" description="Methyltransferase" evidence="1">
    <location>
        <begin position="122"/>
        <end position="220"/>
    </location>
</feature>
<gene>
    <name evidence="2" type="ordered locus">Cabther_A0835</name>
</gene>
<dbReference type="SUPFAM" id="SSF158997">
    <property type="entry name" value="Trm112p-like"/>
    <property type="match status" value="1"/>
</dbReference>
<keyword evidence="2" id="KW-0489">Methyltransferase</keyword>
<dbReference type="CDD" id="cd02440">
    <property type="entry name" value="AdoMet_MTases"/>
    <property type="match status" value="1"/>
</dbReference>
<evidence type="ECO:0000313" key="2">
    <source>
        <dbReference type="EMBL" id="AEP11592.1"/>
    </source>
</evidence>
<dbReference type="STRING" id="981222.Cabther_A0835"/>
<dbReference type="EMBL" id="CP002514">
    <property type="protein sequence ID" value="AEP11592.1"/>
    <property type="molecule type" value="Genomic_DNA"/>
</dbReference>
<dbReference type="InterPro" id="IPR029063">
    <property type="entry name" value="SAM-dependent_MTases_sf"/>
</dbReference>
<dbReference type="KEGG" id="ctm:Cabther_A0835"/>
<dbReference type="GO" id="GO:0032259">
    <property type="term" value="P:methylation"/>
    <property type="evidence" value="ECO:0007669"/>
    <property type="project" value="UniProtKB-KW"/>
</dbReference>
<dbReference type="Gene3D" id="2.20.25.10">
    <property type="match status" value="1"/>
</dbReference>
<dbReference type="InterPro" id="IPR041698">
    <property type="entry name" value="Methyltransf_25"/>
</dbReference>
<dbReference type="Pfam" id="PF13649">
    <property type="entry name" value="Methyltransf_25"/>
    <property type="match status" value="1"/>
</dbReference>
<dbReference type="HOGENOM" id="CLU_037990_11_1_0"/>
<dbReference type="AlphaFoldDB" id="G2LID4"/>
<organism evidence="2 3">
    <name type="scientific">Chloracidobacterium thermophilum (strain B)</name>
    <dbReference type="NCBI Taxonomy" id="981222"/>
    <lineage>
        <taxon>Bacteria</taxon>
        <taxon>Pseudomonadati</taxon>
        <taxon>Acidobacteriota</taxon>
        <taxon>Terriglobia</taxon>
        <taxon>Terriglobales</taxon>
        <taxon>Acidobacteriaceae</taxon>
        <taxon>Chloracidobacterium</taxon>
    </lineage>
</organism>
<protein>
    <submittedName>
        <fullName evidence="2">Methylase involved in ubiquinone/menaquinone biosynthesis</fullName>
    </submittedName>
</protein>
<dbReference type="Gene3D" id="3.40.50.150">
    <property type="entry name" value="Vaccinia Virus protein VP39"/>
    <property type="match status" value="1"/>
</dbReference>
<proteinExistence type="predicted"/>
<name>G2LID4_CHLTF</name>
<sequence length="282" mass="30623">MNVNARLTTLLHALRCPVCAGEALAFEGEFEGVRRTGTLSCRQCSARYPLQDGIADFLPTGHPALTLAQLTGQWKLTATVYERLWRTRALSLLSGEAFPPAREIGLLLDALEPTFAEDGLWLDAACSTGYYGRPIAKRLLEQGRTASLVIGIDLSLAMLEEARAYANREGVAEAMLWLRADMSALPLAEATVRGIACGGSLNEYRDALAVLKEGRRVLQPEVGRYFVMNQLDPPLIVRAALSSMGGLTFFTRPRLDALFEAAGLHKVTAADYGKLAITVLKA</sequence>
<reference evidence="2 3" key="1">
    <citation type="journal article" date="2012" name="Environ. Microbiol.">
        <title>Complete genome of Candidatus Chloracidobacterium thermophilum, a chlorophyll-based photoheterotroph belonging to the phylum Acidobacteria.</title>
        <authorList>
            <person name="Garcia Costas A.M."/>
            <person name="Liu Z."/>
            <person name="Tomsho L.P."/>
            <person name="Schuster S.C."/>
            <person name="Ward D.M."/>
            <person name="Bryant D.A."/>
        </authorList>
    </citation>
    <scope>NUCLEOTIDE SEQUENCE [LARGE SCALE GENOMIC DNA]</scope>
    <source>
        <strain evidence="2 3">B</strain>
    </source>
</reference>
<keyword evidence="2" id="KW-0830">Ubiquinone</keyword>
<dbReference type="GO" id="GO:0008168">
    <property type="term" value="F:methyltransferase activity"/>
    <property type="evidence" value="ECO:0007669"/>
    <property type="project" value="UniProtKB-KW"/>
</dbReference>
<evidence type="ECO:0000259" key="1">
    <source>
        <dbReference type="Pfam" id="PF13649"/>
    </source>
</evidence>
<dbReference type="OrthoDB" id="9791837at2"/>
<dbReference type="SUPFAM" id="SSF53335">
    <property type="entry name" value="S-adenosyl-L-methionine-dependent methyltransferases"/>
    <property type="match status" value="1"/>
</dbReference>
<dbReference type="PANTHER" id="PTHR43591">
    <property type="entry name" value="METHYLTRANSFERASE"/>
    <property type="match status" value="1"/>
</dbReference>
<keyword evidence="3" id="KW-1185">Reference proteome</keyword>
<accession>G2LID4</accession>
<dbReference type="Proteomes" id="UP000006791">
    <property type="component" value="Chromosome 1"/>
</dbReference>
<evidence type="ECO:0000313" key="3">
    <source>
        <dbReference type="Proteomes" id="UP000006791"/>
    </source>
</evidence>